<comment type="caution">
    <text evidence="2">The sequence shown here is derived from an EMBL/GenBank/DDBJ whole genome shotgun (WGS) entry which is preliminary data.</text>
</comment>
<accession>A0A1B7TFU1</accession>
<gene>
    <name evidence="2" type="ORF">HANVADRAFT_1798</name>
</gene>
<evidence type="ECO:0000313" key="3">
    <source>
        <dbReference type="Proteomes" id="UP000092321"/>
    </source>
</evidence>
<reference evidence="3" key="1">
    <citation type="journal article" date="2016" name="Proc. Natl. Acad. Sci. U.S.A.">
        <title>Comparative genomics of biotechnologically important yeasts.</title>
        <authorList>
            <person name="Riley R."/>
            <person name="Haridas S."/>
            <person name="Wolfe K.H."/>
            <person name="Lopes M.R."/>
            <person name="Hittinger C.T."/>
            <person name="Goeker M."/>
            <person name="Salamov A.A."/>
            <person name="Wisecaver J.H."/>
            <person name="Long T.M."/>
            <person name="Calvey C.H."/>
            <person name="Aerts A.L."/>
            <person name="Barry K.W."/>
            <person name="Choi C."/>
            <person name="Clum A."/>
            <person name="Coughlan A.Y."/>
            <person name="Deshpande S."/>
            <person name="Douglass A.P."/>
            <person name="Hanson S.J."/>
            <person name="Klenk H.-P."/>
            <person name="LaButti K.M."/>
            <person name="Lapidus A."/>
            <person name="Lindquist E.A."/>
            <person name="Lipzen A.M."/>
            <person name="Meier-Kolthoff J.P."/>
            <person name="Ohm R.A."/>
            <person name="Otillar R.P."/>
            <person name="Pangilinan J.L."/>
            <person name="Peng Y."/>
            <person name="Rokas A."/>
            <person name="Rosa C.A."/>
            <person name="Scheuner C."/>
            <person name="Sibirny A.A."/>
            <person name="Slot J.C."/>
            <person name="Stielow J.B."/>
            <person name="Sun H."/>
            <person name="Kurtzman C.P."/>
            <person name="Blackwell M."/>
            <person name="Grigoriev I.V."/>
            <person name="Jeffries T.W."/>
        </authorList>
    </citation>
    <scope>NUCLEOTIDE SEQUENCE [LARGE SCALE GENOMIC DNA]</scope>
    <source>
        <strain evidence="3">NRRL Y-1626</strain>
    </source>
</reference>
<evidence type="ECO:0000313" key="2">
    <source>
        <dbReference type="EMBL" id="OBA27590.1"/>
    </source>
</evidence>
<protein>
    <recommendedName>
        <fullName evidence="4">Rpr2-domain-containing protein</fullName>
    </recommendedName>
</protein>
<sequence length="199" mass="23569">MLKYNSNEEQDFTKIHTNHLLDKYKTVSLNNTIFPKELTQLYKVKFFQSCKKNKIVLPEEIRGRDLGKIRKVSKWDNKNKKEKLSDDYMRQNSGTFSCNNCFKYMVPGQTVEIQLNKDNKMVYKCTNCKYELKQKIKVPEFKSASKPKTQDKQNKDNNNMSKKQKQKNKNKLIIQQRMKQNQNTKSSSSSSLNLMDFLK</sequence>
<keyword evidence="3" id="KW-1185">Reference proteome</keyword>
<organism evidence="2 3">
    <name type="scientific">Hanseniaspora valbyensis NRRL Y-1626</name>
    <dbReference type="NCBI Taxonomy" id="766949"/>
    <lineage>
        <taxon>Eukaryota</taxon>
        <taxon>Fungi</taxon>
        <taxon>Dikarya</taxon>
        <taxon>Ascomycota</taxon>
        <taxon>Saccharomycotina</taxon>
        <taxon>Saccharomycetes</taxon>
        <taxon>Saccharomycodales</taxon>
        <taxon>Saccharomycodaceae</taxon>
        <taxon>Hanseniaspora</taxon>
    </lineage>
</organism>
<dbReference type="OrthoDB" id="10494740at2759"/>
<evidence type="ECO:0008006" key="4">
    <source>
        <dbReference type="Google" id="ProtNLM"/>
    </source>
</evidence>
<proteinExistence type="predicted"/>
<feature type="region of interest" description="Disordered" evidence="1">
    <location>
        <begin position="141"/>
        <end position="192"/>
    </location>
</feature>
<dbReference type="AlphaFoldDB" id="A0A1B7TFU1"/>
<name>A0A1B7TFU1_9ASCO</name>
<dbReference type="Proteomes" id="UP000092321">
    <property type="component" value="Unassembled WGS sequence"/>
</dbReference>
<evidence type="ECO:0000256" key="1">
    <source>
        <dbReference type="SAM" id="MobiDB-lite"/>
    </source>
</evidence>
<dbReference type="EMBL" id="LXPE01000008">
    <property type="protein sequence ID" value="OBA27590.1"/>
    <property type="molecule type" value="Genomic_DNA"/>
</dbReference>
<dbReference type="Gene3D" id="6.20.50.20">
    <property type="match status" value="1"/>
</dbReference>